<dbReference type="PANTHER" id="PTHR42939">
    <property type="entry name" value="ABC TRANSPORTER ATP-BINDING PROTEIN ALBC-RELATED"/>
    <property type="match status" value="1"/>
</dbReference>
<dbReference type="GO" id="GO:0005524">
    <property type="term" value="F:ATP binding"/>
    <property type="evidence" value="ECO:0007669"/>
    <property type="project" value="UniProtKB-KW"/>
</dbReference>
<keyword evidence="6" id="KW-1185">Reference proteome</keyword>
<evidence type="ECO:0000256" key="2">
    <source>
        <dbReference type="ARBA" id="ARBA00022741"/>
    </source>
</evidence>
<dbReference type="PROSITE" id="PS50893">
    <property type="entry name" value="ABC_TRANSPORTER_2"/>
    <property type="match status" value="1"/>
</dbReference>
<dbReference type="PROSITE" id="PS00211">
    <property type="entry name" value="ABC_TRANSPORTER_1"/>
    <property type="match status" value="1"/>
</dbReference>
<protein>
    <submittedName>
        <fullName evidence="5">ABC transporter ATP-binding protein</fullName>
    </submittedName>
</protein>
<feature type="domain" description="ABC transporter" evidence="4">
    <location>
        <begin position="6"/>
        <end position="230"/>
    </location>
</feature>
<accession>A0A3M8AJ45</accession>
<dbReference type="SUPFAM" id="SSF52540">
    <property type="entry name" value="P-loop containing nucleoside triphosphate hydrolases"/>
    <property type="match status" value="1"/>
</dbReference>
<evidence type="ECO:0000313" key="6">
    <source>
        <dbReference type="Proteomes" id="UP000275048"/>
    </source>
</evidence>
<dbReference type="Pfam" id="PF00005">
    <property type="entry name" value="ABC_tran"/>
    <property type="match status" value="1"/>
</dbReference>
<dbReference type="RefSeq" id="WP_122935810.1">
    <property type="nucleotide sequence ID" value="NZ_JBHSNT010000060.1"/>
</dbReference>
<dbReference type="CDD" id="cd03230">
    <property type="entry name" value="ABC_DR_subfamily_A"/>
    <property type="match status" value="1"/>
</dbReference>
<evidence type="ECO:0000313" key="5">
    <source>
        <dbReference type="EMBL" id="RNB51242.1"/>
    </source>
</evidence>
<dbReference type="InterPro" id="IPR051782">
    <property type="entry name" value="ABC_Transporter_VariousFunc"/>
</dbReference>
<evidence type="ECO:0000256" key="1">
    <source>
        <dbReference type="ARBA" id="ARBA00022448"/>
    </source>
</evidence>
<keyword evidence="3 5" id="KW-0067">ATP-binding</keyword>
<keyword evidence="2" id="KW-0547">Nucleotide-binding</keyword>
<gene>
    <name evidence="5" type="ORF">EDM22_04180</name>
</gene>
<evidence type="ECO:0000259" key="4">
    <source>
        <dbReference type="PROSITE" id="PS50893"/>
    </source>
</evidence>
<dbReference type="SMART" id="SM00382">
    <property type="entry name" value="AAA"/>
    <property type="match status" value="1"/>
</dbReference>
<dbReference type="GO" id="GO:0016887">
    <property type="term" value="F:ATP hydrolysis activity"/>
    <property type="evidence" value="ECO:0007669"/>
    <property type="project" value="InterPro"/>
</dbReference>
<dbReference type="EMBL" id="RHHB01000004">
    <property type="protein sequence ID" value="RNB51242.1"/>
    <property type="molecule type" value="Genomic_DNA"/>
</dbReference>
<reference evidence="5 6" key="1">
    <citation type="submission" date="2018-10" db="EMBL/GenBank/DDBJ databases">
        <title>Isolation, diversity and antibacterial activity of antinobacteria from the wheat rhizosphere soil.</title>
        <authorList>
            <person name="Sun T."/>
        </authorList>
    </citation>
    <scope>NUCLEOTIDE SEQUENCE [LARGE SCALE GENOMIC DNA]</scope>
    <source>
        <strain evidence="5 6">SJ-23</strain>
    </source>
</reference>
<comment type="caution">
    <text evidence="5">The sequence shown here is derived from an EMBL/GenBank/DDBJ whole genome shotgun (WGS) entry which is preliminary data.</text>
</comment>
<dbReference type="InterPro" id="IPR027417">
    <property type="entry name" value="P-loop_NTPase"/>
</dbReference>
<dbReference type="InterPro" id="IPR017871">
    <property type="entry name" value="ABC_transporter-like_CS"/>
</dbReference>
<proteinExistence type="predicted"/>
<sequence length="293" mass="31502">MGDAAIATSDLTKHYGKVAALEALDLEVTRGEIFGFLGPNGSGKTTTIRLLLGLIRPTRGTATVLGIPASDVAEAHRHLGYVPGEVALWPQLTGHEVLRLLGNATGWVDTDFRAELVERFHFDPSARVRSLSKGNRQKLALVAALMGRPDVLLLDEPTAGLDPLMEEQFQIVARDAAARGQTIFLSSHILDEVQDLCDRVGILRAGRLVEVAALDELRRISTTIVEAVFDGAPPVLDGVPGVTAVGPMAGVPGGIRIILAGEPDALVRRLAEHHVVRLHTVEPSLEEIFLTYY</sequence>
<evidence type="ECO:0000256" key="3">
    <source>
        <dbReference type="ARBA" id="ARBA00022840"/>
    </source>
</evidence>
<keyword evidence="1" id="KW-0813">Transport</keyword>
<dbReference type="Proteomes" id="UP000275048">
    <property type="component" value="Unassembled WGS sequence"/>
</dbReference>
<dbReference type="InterPro" id="IPR003439">
    <property type="entry name" value="ABC_transporter-like_ATP-bd"/>
</dbReference>
<name>A0A3M8AJ45_9MICO</name>
<organism evidence="5 6">
    <name type="scientific">Agromyces tardus</name>
    <dbReference type="NCBI Taxonomy" id="2583849"/>
    <lineage>
        <taxon>Bacteria</taxon>
        <taxon>Bacillati</taxon>
        <taxon>Actinomycetota</taxon>
        <taxon>Actinomycetes</taxon>
        <taxon>Micrococcales</taxon>
        <taxon>Microbacteriaceae</taxon>
        <taxon>Agromyces</taxon>
    </lineage>
</organism>
<dbReference type="InterPro" id="IPR003593">
    <property type="entry name" value="AAA+_ATPase"/>
</dbReference>
<dbReference type="Gene3D" id="3.40.50.300">
    <property type="entry name" value="P-loop containing nucleotide triphosphate hydrolases"/>
    <property type="match status" value="1"/>
</dbReference>
<dbReference type="AlphaFoldDB" id="A0A3M8AJ45"/>
<dbReference type="OrthoDB" id="9804819at2"/>
<dbReference type="PANTHER" id="PTHR42939:SF1">
    <property type="entry name" value="ABC TRANSPORTER ATP-BINDING PROTEIN ALBC-RELATED"/>
    <property type="match status" value="1"/>
</dbReference>